<dbReference type="AlphaFoldDB" id="A0ABD0MPW0"/>
<dbReference type="EMBL" id="JAMKFB020000292">
    <property type="protein sequence ID" value="KAL0150586.1"/>
    <property type="molecule type" value="Genomic_DNA"/>
</dbReference>
<sequence>MGKTADMAMVQKTIIDTLHKEDTSQKVITKRGGCLQSAASKHIKCKVDWKEGMGRKGCTSNRDNRKLEKTVKQSRFKHLGELHKERNEAGVNASRVTTLRCLQEKGYQATSETETTSEASYLGYGENNLDCCSLVQSPFFR</sequence>
<protein>
    <submittedName>
        <fullName evidence="1">Uncharacterized protein</fullName>
    </submittedName>
</protein>
<proteinExistence type="predicted"/>
<reference evidence="1 2" key="1">
    <citation type="submission" date="2024-05" db="EMBL/GenBank/DDBJ databases">
        <title>Genome sequencing and assembly of Indian major carp, Cirrhinus mrigala (Hamilton, 1822).</title>
        <authorList>
            <person name="Mohindra V."/>
            <person name="Chowdhury L.M."/>
            <person name="Lal K."/>
            <person name="Jena J.K."/>
        </authorList>
    </citation>
    <scope>NUCLEOTIDE SEQUENCE [LARGE SCALE GENOMIC DNA]</scope>
    <source>
        <strain evidence="1">CM1030</strain>
        <tissue evidence="1">Blood</tissue>
    </source>
</reference>
<dbReference type="Proteomes" id="UP001529510">
    <property type="component" value="Unassembled WGS sequence"/>
</dbReference>
<comment type="caution">
    <text evidence="1">The sequence shown here is derived from an EMBL/GenBank/DDBJ whole genome shotgun (WGS) entry which is preliminary data.</text>
</comment>
<keyword evidence="2" id="KW-1185">Reference proteome</keyword>
<gene>
    <name evidence="1" type="ORF">M9458_054179</name>
</gene>
<evidence type="ECO:0000313" key="2">
    <source>
        <dbReference type="Proteomes" id="UP001529510"/>
    </source>
</evidence>
<organism evidence="1 2">
    <name type="scientific">Cirrhinus mrigala</name>
    <name type="common">Mrigala</name>
    <dbReference type="NCBI Taxonomy" id="683832"/>
    <lineage>
        <taxon>Eukaryota</taxon>
        <taxon>Metazoa</taxon>
        <taxon>Chordata</taxon>
        <taxon>Craniata</taxon>
        <taxon>Vertebrata</taxon>
        <taxon>Euteleostomi</taxon>
        <taxon>Actinopterygii</taxon>
        <taxon>Neopterygii</taxon>
        <taxon>Teleostei</taxon>
        <taxon>Ostariophysi</taxon>
        <taxon>Cypriniformes</taxon>
        <taxon>Cyprinidae</taxon>
        <taxon>Labeoninae</taxon>
        <taxon>Labeonini</taxon>
        <taxon>Cirrhinus</taxon>
    </lineage>
</organism>
<evidence type="ECO:0000313" key="1">
    <source>
        <dbReference type="EMBL" id="KAL0150586.1"/>
    </source>
</evidence>
<accession>A0ABD0MPW0</accession>
<name>A0ABD0MPW0_CIRMR</name>